<dbReference type="GO" id="GO:0008373">
    <property type="term" value="F:sialyltransferase activity"/>
    <property type="evidence" value="ECO:0007669"/>
    <property type="project" value="InterPro"/>
</dbReference>
<evidence type="ECO:0000313" key="14">
    <source>
        <dbReference type="Proteomes" id="UP001190700"/>
    </source>
</evidence>
<reference evidence="13 14" key="1">
    <citation type="journal article" date="2015" name="Genome Biol. Evol.">
        <title>Comparative Genomics of a Bacterivorous Green Alga Reveals Evolutionary Causalities and Consequences of Phago-Mixotrophic Mode of Nutrition.</title>
        <authorList>
            <person name="Burns J.A."/>
            <person name="Paasch A."/>
            <person name="Narechania A."/>
            <person name="Kim E."/>
        </authorList>
    </citation>
    <scope>NUCLEOTIDE SEQUENCE [LARGE SCALE GENOMIC DNA]</scope>
    <source>
        <strain evidence="13 14">PLY_AMNH</strain>
    </source>
</reference>
<organism evidence="13 14">
    <name type="scientific">Cymbomonas tetramitiformis</name>
    <dbReference type="NCBI Taxonomy" id="36881"/>
    <lineage>
        <taxon>Eukaryota</taxon>
        <taxon>Viridiplantae</taxon>
        <taxon>Chlorophyta</taxon>
        <taxon>Pyramimonadophyceae</taxon>
        <taxon>Pyramimonadales</taxon>
        <taxon>Pyramimonadaceae</taxon>
        <taxon>Cymbomonas</taxon>
    </lineage>
</organism>
<feature type="signal peptide" evidence="12">
    <location>
        <begin position="1"/>
        <end position="26"/>
    </location>
</feature>
<dbReference type="PANTHER" id="PTHR11987">
    <property type="entry name" value="ALPHA-2,8-SIALYLTRANSFERASE"/>
    <property type="match status" value="1"/>
</dbReference>
<dbReference type="GO" id="GO:0000139">
    <property type="term" value="C:Golgi membrane"/>
    <property type="evidence" value="ECO:0007669"/>
    <property type="project" value="UniProtKB-SubCell"/>
</dbReference>
<keyword evidence="3" id="KW-0328">Glycosyltransferase</keyword>
<evidence type="ECO:0000256" key="6">
    <source>
        <dbReference type="ARBA" id="ARBA00022968"/>
    </source>
</evidence>
<name>A0AAE0LDS8_9CHLO</name>
<feature type="region of interest" description="Disordered" evidence="11">
    <location>
        <begin position="66"/>
        <end position="97"/>
    </location>
</feature>
<keyword evidence="4" id="KW-0808">Transferase</keyword>
<sequence>MKISNRETQRWRAGILVLLSTLLVFSWRVDDSHNIDPAELVDSVDQGSLASSRNAEEVLNLEVEEESAEAAETTEILDGTAAANSADEGEQEEVSAFDSMYSPADAALEQSATASPPEKVAAHAGAAGAVPSAAAARAGTRGWQSPGTGGASSRRGVPGARSERTKVEPLGSGFEGAVQNTKERPRPKDAGEDWAESKTPTCKSNNASTGSQRHLERLWAALDRSQVNFQLKGPSGAADARRLPLVLHSRLFLRYNRTLNRNMVKDNLIVKVPGGPAFRLHFDPRLIALLPNSEPTWQFTSCAVVGNSGSLLSGEYGMEIDSKQAVFRINYAPTHGFERYVGSRTTFDVVNQQHTKVFVPEVQAGGHLPEAKRSPMRESIITVFEVDKPFASKHLYPPLLRRFNSANSRSRSRVAILSPDLVLHSHNIWRHMKKTIEDAAFRPTKYHNKPMSGFFAVVLASQ</sequence>
<evidence type="ECO:0000256" key="1">
    <source>
        <dbReference type="ARBA" id="ARBA00004323"/>
    </source>
</evidence>
<keyword evidence="9" id="KW-0472">Membrane</keyword>
<dbReference type="PANTHER" id="PTHR11987:SF36">
    <property type="entry name" value="SIA-ALPHA-2,3-GAL-BETA-1,4-GLCNAC-R:ALPHA 2,8-SIALYLTRANSFERASE"/>
    <property type="match status" value="1"/>
</dbReference>
<dbReference type="EMBL" id="LGRX02004030">
    <property type="protein sequence ID" value="KAK3281089.1"/>
    <property type="molecule type" value="Genomic_DNA"/>
</dbReference>
<keyword evidence="10" id="KW-0325">Glycoprotein</keyword>
<comment type="caution">
    <text evidence="13">The sequence shown here is derived from an EMBL/GenBank/DDBJ whole genome shotgun (WGS) entry which is preliminary data.</text>
</comment>
<evidence type="ECO:0000256" key="9">
    <source>
        <dbReference type="ARBA" id="ARBA00023136"/>
    </source>
</evidence>
<feature type="region of interest" description="Disordered" evidence="11">
    <location>
        <begin position="132"/>
        <end position="210"/>
    </location>
</feature>
<evidence type="ECO:0000256" key="11">
    <source>
        <dbReference type="SAM" id="MobiDB-lite"/>
    </source>
</evidence>
<comment type="subcellular location">
    <subcellularLocation>
        <location evidence="1">Golgi apparatus membrane</location>
        <topology evidence="1">Single-pass type II membrane protein</topology>
    </subcellularLocation>
</comment>
<dbReference type="Proteomes" id="UP001190700">
    <property type="component" value="Unassembled WGS sequence"/>
</dbReference>
<gene>
    <name evidence="13" type="ORF">CYMTET_11093</name>
</gene>
<evidence type="ECO:0000256" key="8">
    <source>
        <dbReference type="ARBA" id="ARBA00023034"/>
    </source>
</evidence>
<accession>A0AAE0LDS8</accession>
<dbReference type="AlphaFoldDB" id="A0AAE0LDS8"/>
<keyword evidence="12" id="KW-0732">Signal</keyword>
<comment type="similarity">
    <text evidence="2">Belongs to the glycosyltransferase 29 family.</text>
</comment>
<proteinExistence type="inferred from homology"/>
<feature type="chain" id="PRO_5041959742" evidence="12">
    <location>
        <begin position="27"/>
        <end position="462"/>
    </location>
</feature>
<dbReference type="InterPro" id="IPR038578">
    <property type="entry name" value="GT29-like_sf"/>
</dbReference>
<evidence type="ECO:0000256" key="5">
    <source>
        <dbReference type="ARBA" id="ARBA00022692"/>
    </source>
</evidence>
<keyword evidence="5" id="KW-0812">Transmembrane</keyword>
<evidence type="ECO:0000256" key="10">
    <source>
        <dbReference type="ARBA" id="ARBA00023180"/>
    </source>
</evidence>
<feature type="compositionally biased region" description="Polar residues" evidence="11">
    <location>
        <begin position="198"/>
        <end position="210"/>
    </location>
</feature>
<dbReference type="InterPro" id="IPR050943">
    <property type="entry name" value="Glycosyltr_29_Sialyltrsf"/>
</dbReference>
<keyword evidence="8" id="KW-0333">Golgi apparatus</keyword>
<evidence type="ECO:0000256" key="2">
    <source>
        <dbReference type="ARBA" id="ARBA00006003"/>
    </source>
</evidence>
<feature type="compositionally biased region" description="Basic and acidic residues" evidence="11">
    <location>
        <begin position="181"/>
        <end position="191"/>
    </location>
</feature>
<keyword evidence="14" id="KW-1185">Reference proteome</keyword>
<feature type="non-terminal residue" evidence="13">
    <location>
        <position position="462"/>
    </location>
</feature>
<evidence type="ECO:0000256" key="12">
    <source>
        <dbReference type="SAM" id="SignalP"/>
    </source>
</evidence>
<dbReference type="Pfam" id="PF00777">
    <property type="entry name" value="Glyco_transf_29"/>
    <property type="match status" value="1"/>
</dbReference>
<evidence type="ECO:0000256" key="7">
    <source>
        <dbReference type="ARBA" id="ARBA00022989"/>
    </source>
</evidence>
<dbReference type="Gene3D" id="3.90.1480.20">
    <property type="entry name" value="Glycosyl transferase family 29"/>
    <property type="match status" value="1"/>
</dbReference>
<dbReference type="InterPro" id="IPR001675">
    <property type="entry name" value="Glyco_trans_29"/>
</dbReference>
<evidence type="ECO:0000313" key="13">
    <source>
        <dbReference type="EMBL" id="KAK3281089.1"/>
    </source>
</evidence>
<keyword evidence="7" id="KW-1133">Transmembrane helix</keyword>
<protein>
    <submittedName>
        <fullName evidence="13">Uncharacterized protein</fullName>
    </submittedName>
</protein>
<evidence type="ECO:0000256" key="3">
    <source>
        <dbReference type="ARBA" id="ARBA00022676"/>
    </source>
</evidence>
<evidence type="ECO:0000256" key="4">
    <source>
        <dbReference type="ARBA" id="ARBA00022679"/>
    </source>
</evidence>
<keyword evidence="6" id="KW-0735">Signal-anchor</keyword>